<dbReference type="InterPro" id="IPR036390">
    <property type="entry name" value="WH_DNA-bd_sf"/>
</dbReference>
<dbReference type="InterPro" id="IPR039422">
    <property type="entry name" value="MarR/SlyA-like"/>
</dbReference>
<accession>A0A0D0PEJ6</accession>
<proteinExistence type="predicted"/>
<dbReference type="GO" id="GO:0003700">
    <property type="term" value="F:DNA-binding transcription factor activity"/>
    <property type="evidence" value="ECO:0007669"/>
    <property type="project" value="InterPro"/>
</dbReference>
<evidence type="ECO:0000313" key="5">
    <source>
        <dbReference type="EMBL" id="KIQ69826.1"/>
    </source>
</evidence>
<dbReference type="InterPro" id="IPR000835">
    <property type="entry name" value="HTH_MarR-typ"/>
</dbReference>
<dbReference type="GO" id="GO:0006950">
    <property type="term" value="P:response to stress"/>
    <property type="evidence" value="ECO:0007669"/>
    <property type="project" value="TreeGrafter"/>
</dbReference>
<dbReference type="PROSITE" id="PS50995">
    <property type="entry name" value="HTH_MARR_2"/>
    <property type="match status" value="1"/>
</dbReference>
<keyword evidence="1" id="KW-0805">Transcription regulation</keyword>
<comment type="caution">
    <text evidence="5">The sequence shown here is derived from an EMBL/GenBank/DDBJ whole genome shotgun (WGS) entry which is preliminary data.</text>
</comment>
<feature type="domain" description="HTH marR-type" evidence="4">
    <location>
        <begin position="23"/>
        <end position="159"/>
    </location>
</feature>
<gene>
    <name evidence="5" type="ORF">Wenmar_01396</name>
</gene>
<dbReference type="InterPro" id="IPR036388">
    <property type="entry name" value="WH-like_DNA-bd_sf"/>
</dbReference>
<dbReference type="PROSITE" id="PS01117">
    <property type="entry name" value="HTH_MARR_1"/>
    <property type="match status" value="1"/>
</dbReference>
<dbReference type="InterPro" id="IPR023187">
    <property type="entry name" value="Tscrpt_reg_MarR-type_CS"/>
</dbReference>
<evidence type="ECO:0000256" key="2">
    <source>
        <dbReference type="ARBA" id="ARBA00023125"/>
    </source>
</evidence>
<dbReference type="SUPFAM" id="SSF46785">
    <property type="entry name" value="Winged helix' DNA-binding domain"/>
    <property type="match status" value="1"/>
</dbReference>
<dbReference type="eggNOG" id="COG1846">
    <property type="taxonomic scope" value="Bacteria"/>
</dbReference>
<evidence type="ECO:0000256" key="1">
    <source>
        <dbReference type="ARBA" id="ARBA00023015"/>
    </source>
</evidence>
<dbReference type="PRINTS" id="PR00598">
    <property type="entry name" value="HTHMARR"/>
</dbReference>
<reference evidence="5 6" key="1">
    <citation type="submission" date="2013-01" db="EMBL/GenBank/DDBJ databases">
        <authorList>
            <person name="Fiebig A."/>
            <person name="Goeker M."/>
            <person name="Klenk H.-P.P."/>
        </authorList>
    </citation>
    <scope>NUCLEOTIDE SEQUENCE [LARGE SCALE GENOMIC DNA]</scope>
    <source>
        <strain evidence="5 6">DSM 24838</strain>
    </source>
</reference>
<organism evidence="5 6">
    <name type="scientific">Wenxinia marina DSM 24838</name>
    <dbReference type="NCBI Taxonomy" id="1123501"/>
    <lineage>
        <taxon>Bacteria</taxon>
        <taxon>Pseudomonadati</taxon>
        <taxon>Pseudomonadota</taxon>
        <taxon>Alphaproteobacteria</taxon>
        <taxon>Rhodobacterales</taxon>
        <taxon>Roseobacteraceae</taxon>
        <taxon>Wenxinia</taxon>
    </lineage>
</organism>
<keyword evidence="3" id="KW-0804">Transcription</keyword>
<keyword evidence="6" id="KW-1185">Reference proteome</keyword>
<evidence type="ECO:0000256" key="3">
    <source>
        <dbReference type="ARBA" id="ARBA00023163"/>
    </source>
</evidence>
<dbReference type="AlphaFoldDB" id="A0A0D0PEJ6"/>
<dbReference type="Gene3D" id="1.10.10.10">
    <property type="entry name" value="Winged helix-like DNA-binding domain superfamily/Winged helix DNA-binding domain"/>
    <property type="match status" value="1"/>
</dbReference>
<dbReference type="RefSeq" id="WP_018301242.1">
    <property type="nucleotide sequence ID" value="NZ_KB902276.1"/>
</dbReference>
<keyword evidence="2" id="KW-0238">DNA-binding</keyword>
<dbReference type="SMART" id="SM00347">
    <property type="entry name" value="HTH_MARR"/>
    <property type="match status" value="1"/>
</dbReference>
<dbReference type="OrthoDB" id="4717105at2"/>
<protein>
    <submittedName>
        <fullName evidence="5">Transcriptional regulator</fullName>
    </submittedName>
</protein>
<evidence type="ECO:0000313" key="6">
    <source>
        <dbReference type="Proteomes" id="UP000035100"/>
    </source>
</evidence>
<dbReference type="PANTHER" id="PTHR33164:SF43">
    <property type="entry name" value="HTH-TYPE TRANSCRIPTIONAL REPRESSOR YETL"/>
    <property type="match status" value="1"/>
</dbReference>
<name>A0A0D0PEJ6_9RHOB</name>
<dbReference type="STRING" id="1123501.Wenmar_01396"/>
<dbReference type="Pfam" id="PF12802">
    <property type="entry name" value="MarR_2"/>
    <property type="match status" value="1"/>
</dbReference>
<evidence type="ECO:0000259" key="4">
    <source>
        <dbReference type="PROSITE" id="PS50995"/>
    </source>
</evidence>
<dbReference type="GO" id="GO:0003677">
    <property type="term" value="F:DNA binding"/>
    <property type="evidence" value="ECO:0007669"/>
    <property type="project" value="UniProtKB-KW"/>
</dbReference>
<sequence>MDDGHSLLQPALFRLKSGAQVRAGWMAHDLPFLTRSLRFLMRADSDMLRREMALEPGEIGIIGLLAENPGISQNDLAMSLVLKKSAVTKLVQGLEKRGLLDRQRSESDRRSNELTLTAAGREKARAVHLRVAELHRDWFAGIPPRDQAVFFSVLFRVVATMAERSGEAAAMDGGGSDD</sequence>
<dbReference type="Proteomes" id="UP000035100">
    <property type="component" value="Unassembled WGS sequence"/>
</dbReference>
<dbReference type="PANTHER" id="PTHR33164">
    <property type="entry name" value="TRANSCRIPTIONAL REGULATOR, MARR FAMILY"/>
    <property type="match status" value="1"/>
</dbReference>
<dbReference type="EMBL" id="AONG01000008">
    <property type="protein sequence ID" value="KIQ69826.1"/>
    <property type="molecule type" value="Genomic_DNA"/>
</dbReference>